<accession>A0A9D3MES1</accession>
<evidence type="ECO:0000313" key="3">
    <source>
        <dbReference type="EMBL" id="KAG5846637.1"/>
    </source>
</evidence>
<feature type="compositionally biased region" description="Basic and acidic residues" evidence="1">
    <location>
        <begin position="968"/>
        <end position="977"/>
    </location>
</feature>
<proteinExistence type="predicted"/>
<feature type="domain" description="Tudor" evidence="2">
    <location>
        <begin position="1117"/>
        <end position="1175"/>
    </location>
</feature>
<feature type="region of interest" description="Disordered" evidence="1">
    <location>
        <begin position="1865"/>
        <end position="1929"/>
    </location>
</feature>
<feature type="domain" description="Tudor" evidence="2">
    <location>
        <begin position="798"/>
        <end position="857"/>
    </location>
</feature>
<feature type="domain" description="Tudor" evidence="2">
    <location>
        <begin position="1472"/>
        <end position="1530"/>
    </location>
</feature>
<dbReference type="PANTHER" id="PTHR22948:SF7">
    <property type="entry name" value="TUDOR DOMAIN-CONTAINING PROTEIN 15"/>
    <property type="match status" value="1"/>
</dbReference>
<name>A0A9D3MES1_ANGAN</name>
<evidence type="ECO:0000259" key="2">
    <source>
        <dbReference type="PROSITE" id="PS50304"/>
    </source>
</evidence>
<feature type="domain" description="Tudor" evidence="2">
    <location>
        <begin position="101"/>
        <end position="159"/>
    </location>
</feature>
<organism evidence="3 4">
    <name type="scientific">Anguilla anguilla</name>
    <name type="common">European freshwater eel</name>
    <name type="synonym">Muraena anguilla</name>
    <dbReference type="NCBI Taxonomy" id="7936"/>
    <lineage>
        <taxon>Eukaryota</taxon>
        <taxon>Metazoa</taxon>
        <taxon>Chordata</taxon>
        <taxon>Craniata</taxon>
        <taxon>Vertebrata</taxon>
        <taxon>Euteleostomi</taxon>
        <taxon>Actinopterygii</taxon>
        <taxon>Neopterygii</taxon>
        <taxon>Teleostei</taxon>
        <taxon>Anguilliformes</taxon>
        <taxon>Anguillidae</taxon>
        <taxon>Anguilla</taxon>
    </lineage>
</organism>
<feature type="region of interest" description="Disordered" evidence="1">
    <location>
        <begin position="475"/>
        <end position="495"/>
    </location>
</feature>
<reference evidence="3" key="1">
    <citation type="submission" date="2021-01" db="EMBL/GenBank/DDBJ databases">
        <title>A chromosome-scale assembly of European eel, Anguilla anguilla.</title>
        <authorList>
            <person name="Henkel C."/>
            <person name="Jong-Raadsen S.A."/>
            <person name="Dufour S."/>
            <person name="Weltzien F.-A."/>
            <person name="Palstra A.P."/>
            <person name="Pelster B."/>
            <person name="Spaink H.P."/>
            <person name="Van Den Thillart G.E."/>
            <person name="Jansen H."/>
            <person name="Zahm M."/>
            <person name="Klopp C."/>
            <person name="Cedric C."/>
            <person name="Louis A."/>
            <person name="Berthelot C."/>
            <person name="Parey E."/>
            <person name="Roest Crollius H."/>
            <person name="Montfort J."/>
            <person name="Robinson-Rechavi M."/>
            <person name="Bucao C."/>
            <person name="Bouchez O."/>
            <person name="Gislard M."/>
            <person name="Lluch J."/>
            <person name="Milhes M."/>
            <person name="Lampietro C."/>
            <person name="Lopez Roques C."/>
            <person name="Donnadieu C."/>
            <person name="Braasch I."/>
            <person name="Desvignes T."/>
            <person name="Postlethwait J."/>
            <person name="Bobe J."/>
            <person name="Guiguen Y."/>
            <person name="Dirks R."/>
        </authorList>
    </citation>
    <scope>NUCLEOTIDE SEQUENCE</scope>
    <source>
        <strain evidence="3">Tag_6206</strain>
        <tissue evidence="3">Liver</tissue>
    </source>
</reference>
<dbReference type="InterPro" id="IPR002999">
    <property type="entry name" value="Tudor"/>
</dbReference>
<gene>
    <name evidence="3" type="ORF">ANANG_G00117110</name>
</gene>
<dbReference type="Pfam" id="PF00567">
    <property type="entry name" value="TUDOR"/>
    <property type="match status" value="7"/>
</dbReference>
<dbReference type="SMART" id="SM00333">
    <property type="entry name" value="TUDOR"/>
    <property type="match status" value="7"/>
</dbReference>
<feature type="region of interest" description="Disordered" evidence="1">
    <location>
        <begin position="968"/>
        <end position="1012"/>
    </location>
</feature>
<dbReference type="PANTHER" id="PTHR22948">
    <property type="entry name" value="TUDOR DOMAIN CONTAINING PROTEIN"/>
    <property type="match status" value="1"/>
</dbReference>
<feature type="region of interest" description="Disordered" evidence="1">
    <location>
        <begin position="224"/>
        <end position="245"/>
    </location>
</feature>
<feature type="compositionally biased region" description="Basic and acidic residues" evidence="1">
    <location>
        <begin position="224"/>
        <end position="241"/>
    </location>
</feature>
<keyword evidence="4" id="KW-1185">Reference proteome</keyword>
<feature type="domain" description="Tudor" evidence="2">
    <location>
        <begin position="586"/>
        <end position="645"/>
    </location>
</feature>
<dbReference type="SUPFAM" id="SSF63748">
    <property type="entry name" value="Tudor/PWWP/MBT"/>
    <property type="match status" value="7"/>
</dbReference>
<sequence length="1929" mass="215752">MLTEVPLKQSSESVPDLLIEKQIGQEFSFKHSSSHGFENILSFCSPKLSVGKNERARVTAAVNPRAFYCQLRSMEKDLKEMSGKLSLACESKSKAFSDKNIGNLGLLCSVKGKDEKWHRGFVQYLPVNSQVRVLFVDYGYCESVRVENILQLPSEFLSVPIAAFPCALSCLSEQDEVVLKKQLNYLKTGLLGDELEIQIDSFNVEQNLYSVTLHAVTVDVKKTKSPECETTKNDSAKDVKKNSSQNRPLLQYTSETEEHISSNAKYQKEIKEDCIFEGFVEHVLNPTNFWLRTEERNRDFEDMMQDMSEYFRGLKLDEGILENPVPGALCCAMYEKDMHYYRALVIEMIENGAEVYFIDFGNTEKVPYMLIKTLPPRFELEPAFALKCSLSHVVPVEDVWTVSATNYFREIVSNKALLVHVVHKRKHEYVVDLYERGNQKVSIALLLTKAKMAEYWKCLFPEPVQFDRPKAGKLEQRACKDSGPGNGSQSNSSGISGIYQNVKSSELPAQHTVKPVSATTQLPKQNIHAEIPSFKVLTFKPGAELAVRCSQVNSPSDIWCQLQSKLSELDELMEKIQGYYQTHADPWQQNEACCIVKCPSNGKWYRGCILCAQDGEFDVILVDTGMIVKEKTRNLRAIKAEYLELAGQAFRCSIYNIEPGDSSLGVWHINASNILKKFTEDNSQNLKCTIYTQLVVKSKGLSNAVDLHTPFTSATKLLIHAGLAREVQSPKQLIPSVYPYSYTYSLFNVNIGSKEQVHVTHVCSPWEIYCQLDKIGTFLDDLMEQAQKTSGEMQSLPPAAHGRLCLAKYFMDGQWYRGLAYPVQSSLHLNVFFVDYGNMQVVEKCNVLPIPRHATDLLFVPMLALRCSLSDVPKGELLADVNCWLEKAVLNKLVQAAFVGKDEEGTILCDLFDGSLHVNQKVKEIIAKHGHKEETSVNGQDVKNGEKIGKGAEALKIVVKTREGSAVKAKKMAEKNKSCLRTRHTSGRTTSKKSSKLKVNSTNSQKENESRVCHFETRRNGHTHLKANETIVVQNHKIKVSCGHLKQPTPGHFLPNLSHLPESKVKPGFRGTGFVSHVNTVTSFYIQMEDDEQAILKMGEDLNDAQLKETMENITGKLNVGDVIACEYEEDGALYRAVAINVSDAKIKVEFIDYGNEATVDSKNARRLPGIFLTQPRLSIPCLQERSQTLGCDTSFALAVAGKPLRVEFVRQCGPQWAVSIDICEVSPSLRGVSECSIGEEDCNPLETEKEPVPEHMTKGKKEAHNCCLDTLGVQIKEMASRSTENAEECAQEEMSQHFVHHATMKTLPDVTSQCSPTVQDVDPVFTLTERKKGSFLLKSSKNVALKKQHIKNICQRKHKALISKQLLRPFHHSGDKIKQMSIVNPESMVSHVKAVHSPSEHICEATEEQTKCVHIPHQNITAGQTENGTLLSFLENGDLYVQLHRNSKLLALLDTLIAEQSLNASTISKVDVKEGLECLVKSNRSDQWYRAAVQKASEAECSVFLVDHGTTEVVSLDCIKELCTELQQIPKQAVLCKWNDPGCPIEGAHEMLKETLNPLVEQKIKLMFVSYSETSQIWFVEIMINGIFLLQQHKKTCLEHSAMDSTSVDETNCAQRLSLAPVELDLGHTGFAAAVTAPCEFHVVLEDMLLVMSKVSTILETLPEDLDSVPEAVLAPGTGCLVKCETKKKWCRAEIVHVDSTSVVINLVDYGHCACLPCTCRGQLKRLPEELAKLPKVTHPCVLRGVKPAGVDVWTDEAVVFFQERVCQKSLIIYFRQYVSEAQWEVDIVSSGVNVAMELVAAGYATYIDSMLGLRLQPGLSPIGVSRLKFNPRVVRSTLKLKPAEKKDVSVLTELEFDRIVHRQEYDDQQNGHAPDDSKTQMSDEGTIQDPARQRGEEASANGKFSPERTMSKELTEQMTGKGKCIQM</sequence>
<comment type="caution">
    <text evidence="3">The sequence shown here is derived from an EMBL/GenBank/DDBJ whole genome shotgun (WGS) entry which is preliminary data.</text>
</comment>
<dbReference type="InterPro" id="IPR035437">
    <property type="entry name" value="SNase_OB-fold_sf"/>
</dbReference>
<evidence type="ECO:0000256" key="1">
    <source>
        <dbReference type="SAM" id="MobiDB-lite"/>
    </source>
</evidence>
<dbReference type="PROSITE" id="PS50304">
    <property type="entry name" value="TUDOR"/>
    <property type="match status" value="6"/>
</dbReference>
<dbReference type="Gene3D" id="2.30.30.140">
    <property type="match status" value="7"/>
</dbReference>
<dbReference type="Proteomes" id="UP001044222">
    <property type="component" value="Unassembled WGS sequence"/>
</dbReference>
<feature type="domain" description="Tudor" evidence="2">
    <location>
        <begin position="323"/>
        <end position="381"/>
    </location>
</feature>
<feature type="compositionally biased region" description="Basic residues" evidence="1">
    <location>
        <begin position="978"/>
        <end position="996"/>
    </location>
</feature>
<dbReference type="EMBL" id="JAFIRN010000006">
    <property type="protein sequence ID" value="KAG5846637.1"/>
    <property type="molecule type" value="Genomic_DNA"/>
</dbReference>
<dbReference type="FunFam" id="2.30.30.140:FF:000018">
    <property type="entry name" value="Serine/threonine-protein kinase 31"/>
    <property type="match status" value="1"/>
</dbReference>
<dbReference type="Gene3D" id="2.40.50.90">
    <property type="match status" value="3"/>
</dbReference>
<evidence type="ECO:0000313" key="4">
    <source>
        <dbReference type="Proteomes" id="UP001044222"/>
    </source>
</evidence>
<protein>
    <recommendedName>
        <fullName evidence="2">Tudor domain-containing protein</fullName>
    </recommendedName>
</protein>
<feature type="compositionally biased region" description="Basic and acidic residues" evidence="1">
    <location>
        <begin position="1907"/>
        <end position="1917"/>
    </location>
</feature>
<dbReference type="InterPro" id="IPR050621">
    <property type="entry name" value="Tudor_domain_containing"/>
</dbReference>